<comment type="caution">
    <text evidence="2">The sequence shown here is derived from an EMBL/GenBank/DDBJ whole genome shotgun (WGS) entry which is preliminary data.</text>
</comment>
<evidence type="ECO:0000256" key="1">
    <source>
        <dbReference type="SAM" id="Phobius"/>
    </source>
</evidence>
<accession>A0A552FQZ0</accession>
<feature type="transmembrane region" description="Helical" evidence="1">
    <location>
        <begin position="21"/>
        <end position="43"/>
    </location>
</feature>
<evidence type="ECO:0000313" key="3">
    <source>
        <dbReference type="Proteomes" id="UP000316958"/>
    </source>
</evidence>
<feature type="transmembrane region" description="Helical" evidence="1">
    <location>
        <begin position="121"/>
        <end position="139"/>
    </location>
</feature>
<protein>
    <submittedName>
        <fullName evidence="2">Uncharacterized protein</fullName>
    </submittedName>
</protein>
<dbReference type="Proteomes" id="UP000316958">
    <property type="component" value="Unassembled WGS sequence"/>
</dbReference>
<feature type="transmembrane region" description="Helical" evidence="1">
    <location>
        <begin position="145"/>
        <end position="162"/>
    </location>
</feature>
<name>A0A552FQZ0_MICAE</name>
<dbReference type="EMBL" id="SFBE01000218">
    <property type="protein sequence ID" value="TRU49128.1"/>
    <property type="molecule type" value="Genomic_DNA"/>
</dbReference>
<feature type="transmembrane region" description="Helical" evidence="1">
    <location>
        <begin position="326"/>
        <end position="348"/>
    </location>
</feature>
<dbReference type="AlphaFoldDB" id="A0A552FQZ0"/>
<sequence length="567" mass="66310">MSPLKYLKINPLSNQIMLLFGNYKIQVFLVSLYVFFIFLNYILGTTPNCCEDIYFINPLGPEQKINWVWAKTIAEGRFISSFIMAFLSGFFNTHITSLLVVGFSIYTSILITLSWNCKKRYFALILALLSLNSSLLMLYTFQFYSSIFSIANFAIILLLYYYRKNKYIIFFVPLITVIVLGIYQITFTFGLMVLFLMFFIDVFEGKKFLWKSKLFFYSKYFCATILGFFAYHIILHVLLSFHGKTRITRIELWGGRDLKTFQDYFFYGIECFNSFLGNGIRSSLNPGDSFWLGDIHSRFFLIKLNEILIPVLLVILLFYSIQKKDFLKIILVIIFLPITIGIVLAPTILSGSNLIARTFFPFGLVLPALILAILNLNFRFFKLKSLVTCISIILLLANSFFHVEVFQEMREKSQLAKVEHEKMYEVLSANPNFSPERKVLIYWYNVNHPNDKTYIGSNFWPMYHSTSMDILFKYEINKNISFVSLDDTLTTEQQEQVRRFISFETLTSQQREQVRRFIVDQKLPTWNEKQSTIFMPPNSSFSEGLLILYYPYELLISSSSLKSEDLI</sequence>
<organism evidence="2 3">
    <name type="scientific">Microcystis aeruginosa Ma_QC_Ch_20071001_S25D</name>
    <dbReference type="NCBI Taxonomy" id="2486250"/>
    <lineage>
        <taxon>Bacteria</taxon>
        <taxon>Bacillati</taxon>
        <taxon>Cyanobacteriota</taxon>
        <taxon>Cyanophyceae</taxon>
        <taxon>Oscillatoriophycideae</taxon>
        <taxon>Chroococcales</taxon>
        <taxon>Microcystaceae</taxon>
        <taxon>Microcystis</taxon>
    </lineage>
</organism>
<feature type="transmembrane region" description="Helical" evidence="1">
    <location>
        <begin position="300"/>
        <end position="319"/>
    </location>
</feature>
<reference evidence="2 3" key="1">
    <citation type="submission" date="2019-01" db="EMBL/GenBank/DDBJ databases">
        <title>Coherence of Microcystis species and biogeography revealed through population genomics.</title>
        <authorList>
            <person name="Perez-Carrascal O.M."/>
            <person name="Terrat Y."/>
            <person name="Giani A."/>
            <person name="Fortin N."/>
            <person name="Tromas N."/>
            <person name="Shapiro B.J."/>
        </authorList>
    </citation>
    <scope>NUCLEOTIDE SEQUENCE [LARGE SCALE GENOMIC DNA]</scope>
    <source>
        <strain evidence="2">Ma_QC_Ch_20071001_S25D</strain>
    </source>
</reference>
<feature type="transmembrane region" description="Helical" evidence="1">
    <location>
        <begin position="82"/>
        <end position="109"/>
    </location>
</feature>
<feature type="transmembrane region" description="Helical" evidence="1">
    <location>
        <begin position="354"/>
        <end position="374"/>
    </location>
</feature>
<feature type="transmembrane region" description="Helical" evidence="1">
    <location>
        <begin position="220"/>
        <end position="243"/>
    </location>
</feature>
<feature type="transmembrane region" description="Helical" evidence="1">
    <location>
        <begin position="169"/>
        <end position="200"/>
    </location>
</feature>
<keyword evidence="1" id="KW-0472">Membrane</keyword>
<keyword evidence="1" id="KW-1133">Transmembrane helix</keyword>
<evidence type="ECO:0000313" key="2">
    <source>
        <dbReference type="EMBL" id="TRU49128.1"/>
    </source>
</evidence>
<feature type="transmembrane region" description="Helical" evidence="1">
    <location>
        <begin position="386"/>
        <end position="403"/>
    </location>
</feature>
<gene>
    <name evidence="2" type="ORF">EWV57_13035</name>
</gene>
<proteinExistence type="predicted"/>
<feature type="transmembrane region" description="Helical" evidence="1">
    <location>
        <begin position="264"/>
        <end position="280"/>
    </location>
</feature>
<keyword evidence="1" id="KW-0812">Transmembrane</keyword>